<dbReference type="Gene3D" id="3.30.2350.20">
    <property type="entry name" value="TruD, catalytic domain"/>
    <property type="match status" value="1"/>
</dbReference>
<dbReference type="SUPFAM" id="SSF55120">
    <property type="entry name" value="Pseudouridine synthase"/>
    <property type="match status" value="1"/>
</dbReference>
<reference evidence="6 7" key="1">
    <citation type="submission" date="2017-05" db="EMBL/GenBank/DDBJ databases">
        <title>Thiocyanate degradation by Thiohalobacter thiocyanaticus FOKN1.</title>
        <authorList>
            <person name="Oshiki M."/>
            <person name="Fukushima T."/>
            <person name="Kawano S."/>
            <person name="Nakagawa J."/>
        </authorList>
    </citation>
    <scope>NUCLEOTIDE SEQUENCE [LARGE SCALE GENOMIC DNA]</scope>
    <source>
        <strain evidence="6 7">FOKN1</strain>
    </source>
</reference>
<feature type="active site" description="Nucleophile" evidence="4">
    <location>
        <position position="76"/>
    </location>
</feature>
<dbReference type="Proteomes" id="UP000218765">
    <property type="component" value="Chromosome"/>
</dbReference>
<dbReference type="InterPro" id="IPR011760">
    <property type="entry name" value="PsdUridine_synth_TruD_insert"/>
</dbReference>
<dbReference type="EC" id="5.4.99.27" evidence="4"/>
<dbReference type="PROSITE" id="PS50984">
    <property type="entry name" value="TRUD"/>
    <property type="match status" value="1"/>
</dbReference>
<dbReference type="InterPro" id="IPR020119">
    <property type="entry name" value="PsdUridine_synth_TruD_CS"/>
</dbReference>
<dbReference type="PANTHER" id="PTHR47811:SF1">
    <property type="entry name" value="TRNA PSEUDOURIDINE SYNTHASE D"/>
    <property type="match status" value="1"/>
</dbReference>
<dbReference type="CDD" id="cd02575">
    <property type="entry name" value="PseudoU_synth_EcTruD"/>
    <property type="match status" value="1"/>
</dbReference>
<evidence type="ECO:0000313" key="7">
    <source>
        <dbReference type="Proteomes" id="UP000218765"/>
    </source>
</evidence>
<keyword evidence="7" id="KW-1185">Reference proteome</keyword>
<dbReference type="PANTHER" id="PTHR47811">
    <property type="entry name" value="TRNA PSEUDOURIDINE SYNTHASE D"/>
    <property type="match status" value="1"/>
</dbReference>
<proteinExistence type="inferred from homology"/>
<dbReference type="InterPro" id="IPR043165">
    <property type="entry name" value="TruD_insert_sf"/>
</dbReference>
<evidence type="ECO:0000259" key="5">
    <source>
        <dbReference type="PROSITE" id="PS50984"/>
    </source>
</evidence>
<dbReference type="GO" id="GO:0003723">
    <property type="term" value="F:RNA binding"/>
    <property type="evidence" value="ECO:0007669"/>
    <property type="project" value="InterPro"/>
</dbReference>
<dbReference type="NCBIfam" id="TIGR00094">
    <property type="entry name" value="tRNA_TruD_broad"/>
    <property type="match status" value="1"/>
</dbReference>
<keyword evidence="2 4" id="KW-0819">tRNA processing</keyword>
<dbReference type="GO" id="GO:0005829">
    <property type="term" value="C:cytosol"/>
    <property type="evidence" value="ECO:0007669"/>
    <property type="project" value="TreeGrafter"/>
</dbReference>
<dbReference type="NCBIfam" id="NF002153">
    <property type="entry name" value="PRK00984.1-2"/>
    <property type="match status" value="1"/>
</dbReference>
<dbReference type="PROSITE" id="PS01268">
    <property type="entry name" value="UPF0024"/>
    <property type="match status" value="1"/>
</dbReference>
<comment type="function">
    <text evidence="4">Responsible for synthesis of pseudouridine from uracil-13 in transfer RNAs.</text>
</comment>
<evidence type="ECO:0000256" key="4">
    <source>
        <dbReference type="HAMAP-Rule" id="MF_01082"/>
    </source>
</evidence>
<dbReference type="InterPro" id="IPR001656">
    <property type="entry name" value="PsdUridine_synth_TruD"/>
</dbReference>
<dbReference type="EMBL" id="AP018052">
    <property type="protein sequence ID" value="BAZ94423.1"/>
    <property type="molecule type" value="Genomic_DNA"/>
</dbReference>
<dbReference type="Pfam" id="PF01142">
    <property type="entry name" value="TruD"/>
    <property type="match status" value="2"/>
</dbReference>
<sequence length="336" mass="37776">MEYHPAFGPPLGRGRLRVEPEDFVVIEQPLVEPADQGEHAWLRVRKRGQNTDWVAGQLARLAGVKSRDVSYAGLKDRHAVTEQWFSVQLPGRADPDWSVLDAEGVTVLEARRHSRKLRRGALRGNRFRLRLRDFTGDVDALLERTEVIASRGLPNYFGAQRFGREGGNLAAARRMFADPRRRLPRQKRSLYLSAARSYLFNRILAERVRRGDWDRCLSGDVMQLDGRSALFAVPACDDEIQSRLAAQEIHPTGALWGRGESLAGDECARLEAACLEPEAALCEGLERAGMELDRRALRVRVEGLRVTPEGGDLWLEFGLPAGSYATVLLEQLVEWD</sequence>
<dbReference type="GO" id="GO:0160150">
    <property type="term" value="F:tRNA pseudouridine(13) synthase activity"/>
    <property type="evidence" value="ECO:0007669"/>
    <property type="project" value="UniProtKB-EC"/>
</dbReference>
<comment type="similarity">
    <text evidence="1 4">Belongs to the pseudouridine synthase TruD family.</text>
</comment>
<dbReference type="AlphaFoldDB" id="A0A1Z4VSF2"/>
<gene>
    <name evidence="4" type="primary">truD</name>
    <name evidence="6" type="ORF">FOKN1_2043</name>
</gene>
<feature type="domain" description="TRUD" evidence="5">
    <location>
        <begin position="152"/>
        <end position="299"/>
    </location>
</feature>
<dbReference type="RefSeq" id="WP_096366520.1">
    <property type="nucleotide sequence ID" value="NZ_AP018052.1"/>
</dbReference>
<evidence type="ECO:0000256" key="3">
    <source>
        <dbReference type="ARBA" id="ARBA00023235"/>
    </source>
</evidence>
<dbReference type="InterPro" id="IPR020103">
    <property type="entry name" value="PsdUridine_synth_cat_dom_sf"/>
</dbReference>
<evidence type="ECO:0000313" key="6">
    <source>
        <dbReference type="EMBL" id="BAZ94423.1"/>
    </source>
</evidence>
<comment type="catalytic activity">
    <reaction evidence="4">
        <text>uridine(13) in tRNA = pseudouridine(13) in tRNA</text>
        <dbReference type="Rhea" id="RHEA:42540"/>
        <dbReference type="Rhea" id="RHEA-COMP:10105"/>
        <dbReference type="Rhea" id="RHEA-COMP:10106"/>
        <dbReference type="ChEBI" id="CHEBI:65314"/>
        <dbReference type="ChEBI" id="CHEBI:65315"/>
        <dbReference type="EC" id="5.4.99.27"/>
    </reaction>
</comment>
<evidence type="ECO:0000256" key="1">
    <source>
        <dbReference type="ARBA" id="ARBA00007953"/>
    </source>
</evidence>
<dbReference type="GO" id="GO:0031119">
    <property type="term" value="P:tRNA pseudouridine synthesis"/>
    <property type="evidence" value="ECO:0007669"/>
    <property type="project" value="UniProtKB-UniRule"/>
</dbReference>
<evidence type="ECO:0000256" key="2">
    <source>
        <dbReference type="ARBA" id="ARBA00022694"/>
    </source>
</evidence>
<dbReference type="InterPro" id="IPR050170">
    <property type="entry name" value="TruD_pseudoU_synthase"/>
</dbReference>
<protein>
    <recommendedName>
        <fullName evidence="4">tRNA pseudouridine synthase D</fullName>
        <ecNumber evidence="4">5.4.99.27</ecNumber>
    </recommendedName>
    <alternativeName>
        <fullName evidence="4">tRNA pseudouridine(13) synthase</fullName>
    </alternativeName>
    <alternativeName>
        <fullName evidence="4">tRNA pseudouridylate synthase D</fullName>
    </alternativeName>
    <alternativeName>
        <fullName evidence="4">tRNA-uridine isomerase D</fullName>
    </alternativeName>
</protein>
<dbReference type="OrthoDB" id="1550679at2"/>
<dbReference type="HAMAP" id="MF_01082">
    <property type="entry name" value="TruD"/>
    <property type="match status" value="1"/>
</dbReference>
<keyword evidence="3 4" id="KW-0413">Isomerase</keyword>
<dbReference type="KEGG" id="ttc:FOKN1_2043"/>
<accession>A0A1Z4VSF2</accession>
<organism evidence="6 7">
    <name type="scientific">Thiohalobacter thiocyanaticus</name>
    <dbReference type="NCBI Taxonomy" id="585455"/>
    <lineage>
        <taxon>Bacteria</taxon>
        <taxon>Pseudomonadati</taxon>
        <taxon>Pseudomonadota</taxon>
        <taxon>Gammaproteobacteria</taxon>
        <taxon>Thiohalobacterales</taxon>
        <taxon>Thiohalobacteraceae</taxon>
        <taxon>Thiohalobacter</taxon>
    </lineage>
</organism>
<dbReference type="InterPro" id="IPR042214">
    <property type="entry name" value="TruD_catalytic"/>
</dbReference>
<dbReference type="Gene3D" id="3.30.2340.10">
    <property type="entry name" value="TruD, insertion domain"/>
    <property type="match status" value="1"/>
</dbReference>
<name>A0A1Z4VSF2_9GAMM</name>